<evidence type="ECO:0000256" key="5">
    <source>
        <dbReference type="ARBA" id="ARBA00023125"/>
    </source>
</evidence>
<dbReference type="Gene3D" id="1.10.10.10">
    <property type="entry name" value="Winged helix-like DNA-binding domain superfamily/Winged helix DNA-binding domain"/>
    <property type="match status" value="1"/>
</dbReference>
<dbReference type="GO" id="GO:0003700">
    <property type="term" value="F:DNA-binding transcription factor activity"/>
    <property type="evidence" value="ECO:0007669"/>
    <property type="project" value="UniProtKB-UniRule"/>
</dbReference>
<dbReference type="UniPathway" id="UPA00068"/>
<dbReference type="SUPFAM" id="SSF55252">
    <property type="entry name" value="C-terminal domain of arginine repressor"/>
    <property type="match status" value="1"/>
</dbReference>
<dbReference type="PRINTS" id="PR01467">
    <property type="entry name" value="ARGREPRESSOR"/>
</dbReference>
<keyword evidence="7" id="KW-0028">Amino-acid biosynthesis</keyword>
<dbReference type="Gene3D" id="3.30.1360.40">
    <property type="match status" value="1"/>
</dbReference>
<dbReference type="PANTHER" id="PTHR34471">
    <property type="entry name" value="ARGININE REPRESSOR"/>
    <property type="match status" value="1"/>
</dbReference>
<keyword evidence="4 7" id="KW-0805">Transcription regulation</keyword>
<keyword evidence="6 7" id="KW-0804">Transcription</keyword>
<dbReference type="HAMAP" id="MF_00173">
    <property type="entry name" value="Arg_repressor"/>
    <property type="match status" value="1"/>
</dbReference>
<dbReference type="Pfam" id="PF01316">
    <property type="entry name" value="Arg_repressor"/>
    <property type="match status" value="1"/>
</dbReference>
<dbReference type="GO" id="GO:1900079">
    <property type="term" value="P:regulation of arginine biosynthetic process"/>
    <property type="evidence" value="ECO:0007669"/>
    <property type="project" value="UniProtKB-UniRule"/>
</dbReference>
<evidence type="ECO:0000256" key="6">
    <source>
        <dbReference type="ARBA" id="ARBA00023163"/>
    </source>
</evidence>
<dbReference type="InterPro" id="IPR036390">
    <property type="entry name" value="WH_DNA-bd_sf"/>
</dbReference>
<feature type="domain" description="Arginine repressor C-terminal" evidence="9">
    <location>
        <begin position="82"/>
        <end position="135"/>
    </location>
</feature>
<keyword evidence="7" id="KW-0055">Arginine biosynthesis</keyword>
<name>F6BFF9_THEXL</name>
<gene>
    <name evidence="7" type="primary">argR</name>
    <name evidence="10" type="ordered locus">Thexy_0177</name>
</gene>
<dbReference type="Pfam" id="PF02863">
    <property type="entry name" value="Arg_repressor_C"/>
    <property type="match status" value="1"/>
</dbReference>
<organism evidence="10 11">
    <name type="scientific">Thermoanaerobacterium xylanolyticum (strain ATCC 49914 / DSM 7097 / LX-11)</name>
    <dbReference type="NCBI Taxonomy" id="858215"/>
    <lineage>
        <taxon>Bacteria</taxon>
        <taxon>Bacillati</taxon>
        <taxon>Bacillota</taxon>
        <taxon>Clostridia</taxon>
        <taxon>Thermoanaerobacterales</taxon>
        <taxon>Thermoanaerobacteraceae</taxon>
        <taxon>Thermoanaerobacterium</taxon>
    </lineage>
</organism>
<keyword evidence="7" id="KW-0678">Repressor</keyword>
<dbReference type="STRING" id="858215.Thexy_0177"/>
<keyword evidence="5 7" id="KW-0238">DNA-binding</keyword>
<comment type="similarity">
    <text evidence="2 7">Belongs to the ArgR family.</text>
</comment>
<dbReference type="EMBL" id="CP002739">
    <property type="protein sequence ID" value="AEF16237.1"/>
    <property type="molecule type" value="Genomic_DNA"/>
</dbReference>
<sequence>MMAYNQKALRQSKIIEIIREKEIINQKQLIEELKLNKIIATQSTISQDIKELRLIKVPSTDMKSYKYAFNEDCSLPQNNFLKSIVDIKCNGNIIVIKTLSGAASAVAEMIDLLKCDDIVGSVAGDNTIFVLVRKAGSTVVKEIFKSEMTN</sequence>
<evidence type="ECO:0000259" key="9">
    <source>
        <dbReference type="Pfam" id="PF02863"/>
    </source>
</evidence>
<proteinExistence type="inferred from homology"/>
<dbReference type="GO" id="GO:0034618">
    <property type="term" value="F:arginine binding"/>
    <property type="evidence" value="ECO:0007669"/>
    <property type="project" value="InterPro"/>
</dbReference>
<feature type="domain" description="Arginine repressor DNA-binding" evidence="8">
    <location>
        <begin position="6"/>
        <end position="72"/>
    </location>
</feature>
<dbReference type="GO" id="GO:0003677">
    <property type="term" value="F:DNA binding"/>
    <property type="evidence" value="ECO:0007669"/>
    <property type="project" value="UniProtKB-KW"/>
</dbReference>
<dbReference type="GO" id="GO:0005737">
    <property type="term" value="C:cytoplasm"/>
    <property type="evidence" value="ECO:0007669"/>
    <property type="project" value="UniProtKB-SubCell"/>
</dbReference>
<evidence type="ECO:0000256" key="7">
    <source>
        <dbReference type="HAMAP-Rule" id="MF_00173"/>
    </source>
</evidence>
<dbReference type="AlphaFoldDB" id="F6BFF9"/>
<reference evidence="10" key="1">
    <citation type="submission" date="2011-05" db="EMBL/GenBank/DDBJ databases">
        <title>Complete sequence of Thermoanaerobacterium xylanolyticum LX-11.</title>
        <authorList>
            <consortium name="US DOE Joint Genome Institute"/>
            <person name="Lucas S."/>
            <person name="Han J."/>
            <person name="Lapidus A."/>
            <person name="Cheng J.-F."/>
            <person name="Goodwin L."/>
            <person name="Pitluck S."/>
            <person name="Peters L."/>
            <person name="Mikhailova N."/>
            <person name="Lu M."/>
            <person name="Han C."/>
            <person name="Tapia R."/>
            <person name="Land M."/>
            <person name="Hauser L."/>
            <person name="Kyrpides N."/>
            <person name="Ivanova N."/>
            <person name="Pagani I."/>
            <person name="Hemme C."/>
            <person name="Woyke T."/>
        </authorList>
    </citation>
    <scope>NUCLEOTIDE SEQUENCE</scope>
    <source>
        <strain evidence="10">LX-11</strain>
    </source>
</reference>
<dbReference type="Proteomes" id="UP000007239">
    <property type="component" value="Chromosome"/>
</dbReference>
<dbReference type="InterPro" id="IPR036251">
    <property type="entry name" value="Arg_repress_C_sf"/>
</dbReference>
<keyword evidence="3 7" id="KW-0963">Cytoplasm</keyword>
<dbReference type="PANTHER" id="PTHR34471:SF1">
    <property type="entry name" value="ARGININE REPRESSOR"/>
    <property type="match status" value="1"/>
</dbReference>
<dbReference type="InterPro" id="IPR036388">
    <property type="entry name" value="WH-like_DNA-bd_sf"/>
</dbReference>
<dbReference type="GO" id="GO:0006526">
    <property type="term" value="P:L-arginine biosynthetic process"/>
    <property type="evidence" value="ECO:0007669"/>
    <property type="project" value="UniProtKB-UniPathway"/>
</dbReference>
<comment type="pathway">
    <text evidence="7">Amino-acid biosynthesis; L-arginine biosynthesis [regulation].</text>
</comment>
<protein>
    <recommendedName>
        <fullName evidence="7">Arginine repressor</fullName>
    </recommendedName>
</protein>
<evidence type="ECO:0000313" key="10">
    <source>
        <dbReference type="EMBL" id="AEF16237.1"/>
    </source>
</evidence>
<keyword evidence="11" id="KW-1185">Reference proteome</keyword>
<dbReference type="InterPro" id="IPR020899">
    <property type="entry name" value="Arg_repress_C"/>
</dbReference>
<comment type="function">
    <text evidence="7">Regulates arginine biosynthesis genes.</text>
</comment>
<accession>F6BFF9</accession>
<dbReference type="eggNOG" id="COG1438">
    <property type="taxonomic scope" value="Bacteria"/>
</dbReference>
<comment type="subcellular location">
    <subcellularLocation>
        <location evidence="1 7">Cytoplasm</location>
    </subcellularLocation>
</comment>
<dbReference type="KEGG" id="txy:Thexy_0177"/>
<evidence type="ECO:0000256" key="3">
    <source>
        <dbReference type="ARBA" id="ARBA00022490"/>
    </source>
</evidence>
<evidence type="ECO:0000256" key="1">
    <source>
        <dbReference type="ARBA" id="ARBA00004496"/>
    </source>
</evidence>
<dbReference type="RefSeq" id="WP_013786998.1">
    <property type="nucleotide sequence ID" value="NC_015555.1"/>
</dbReference>
<dbReference type="InterPro" id="IPR020900">
    <property type="entry name" value="Arg_repress_DNA-bd"/>
</dbReference>
<evidence type="ECO:0000313" key="11">
    <source>
        <dbReference type="Proteomes" id="UP000007239"/>
    </source>
</evidence>
<dbReference type="SUPFAM" id="SSF46785">
    <property type="entry name" value="Winged helix' DNA-binding domain"/>
    <property type="match status" value="1"/>
</dbReference>
<evidence type="ECO:0000256" key="2">
    <source>
        <dbReference type="ARBA" id="ARBA00008316"/>
    </source>
</evidence>
<dbReference type="GO" id="GO:0051259">
    <property type="term" value="P:protein complex oligomerization"/>
    <property type="evidence" value="ECO:0007669"/>
    <property type="project" value="InterPro"/>
</dbReference>
<evidence type="ECO:0000259" key="8">
    <source>
        <dbReference type="Pfam" id="PF01316"/>
    </source>
</evidence>
<dbReference type="InterPro" id="IPR001669">
    <property type="entry name" value="Arg_repress"/>
</dbReference>
<dbReference type="HOGENOM" id="CLU_097103_0_0_9"/>
<evidence type="ECO:0000256" key="4">
    <source>
        <dbReference type="ARBA" id="ARBA00023015"/>
    </source>
</evidence>